<dbReference type="RefSeq" id="WP_071078992.1">
    <property type="nucleotide sequence ID" value="NZ_LFKP01000011.1"/>
</dbReference>
<sequence length="304" mass="32282">MALPRKTITPIPNNEPDAVPALWNTRYSEIDENFSSLDSRMTARESEIALARNGKPSLDARLGTMESNISATSVDMQNASGAALKFALDQAALANYSIKALKQQLQQEGELTIENKGVVFGCVATKSATAARNLTLSTGVCFANGRTYSVADAANAASVPPNIGNSNVTASAYLYLDGDKWKLAVTALGQAVPGNAIRLYTLTIPANSTDATDPNLLGVTLTDVRRIEPQFPTVMNSAVSVSTALNTLSENDYRLTFDVVTATGAPCEPRHIIPSSRATNGFTVTLASAADNVLVRWRASKLNN</sequence>
<dbReference type="Proteomes" id="UP000179840">
    <property type="component" value="Unassembled WGS sequence"/>
</dbReference>
<organism evidence="1 2">
    <name type="scientific">Janthinobacterium lividum</name>
    <dbReference type="NCBI Taxonomy" id="29581"/>
    <lineage>
        <taxon>Bacteria</taxon>
        <taxon>Pseudomonadati</taxon>
        <taxon>Pseudomonadota</taxon>
        <taxon>Betaproteobacteria</taxon>
        <taxon>Burkholderiales</taxon>
        <taxon>Oxalobacteraceae</taxon>
        <taxon>Janthinobacterium</taxon>
    </lineage>
</organism>
<proteinExistence type="predicted"/>
<reference evidence="1 2" key="1">
    <citation type="submission" date="2015-06" db="EMBL/GenBank/DDBJ databases">
        <title>Draft genome sequencing of a biphenyl-degrading bacterium, Janthinobacterium lividum MEG1.</title>
        <authorList>
            <person name="Shimodaira J."/>
            <person name="Hatta T."/>
        </authorList>
    </citation>
    <scope>NUCLEOTIDE SEQUENCE [LARGE SCALE GENOMIC DNA]</scope>
    <source>
        <strain evidence="1 2">MEG1</strain>
    </source>
</reference>
<name>A0A1S1U395_9BURK</name>
<accession>A0A1S1U395</accession>
<dbReference type="AlphaFoldDB" id="A0A1S1U395"/>
<comment type="caution">
    <text evidence="1">The sequence shown here is derived from an EMBL/GenBank/DDBJ whole genome shotgun (WGS) entry which is preliminary data.</text>
</comment>
<evidence type="ECO:0000313" key="2">
    <source>
        <dbReference type="Proteomes" id="UP000179840"/>
    </source>
</evidence>
<gene>
    <name evidence="1" type="ORF">AKG95_21725</name>
</gene>
<evidence type="ECO:0000313" key="1">
    <source>
        <dbReference type="EMBL" id="OHV94922.1"/>
    </source>
</evidence>
<dbReference type="EMBL" id="LFKP01000011">
    <property type="protein sequence ID" value="OHV94922.1"/>
    <property type="molecule type" value="Genomic_DNA"/>
</dbReference>
<protein>
    <submittedName>
        <fullName evidence="1">Uncharacterized protein</fullName>
    </submittedName>
</protein>